<accession>A0A0S6U9M7</accession>
<evidence type="ECO:0000313" key="2">
    <source>
        <dbReference type="EMBL" id="GAE03576.1"/>
    </source>
</evidence>
<name>A0A0S6U9M7_CLOBO</name>
<keyword evidence="1" id="KW-0472">Membrane</keyword>
<protein>
    <submittedName>
        <fullName evidence="2">Uncharacterized protein</fullName>
    </submittedName>
</protein>
<dbReference type="HOGENOM" id="CLU_2952106_0_0_9"/>
<keyword evidence="1" id="KW-0812">Transmembrane</keyword>
<feature type="transmembrane region" description="Helical" evidence="1">
    <location>
        <begin position="33"/>
        <end position="52"/>
    </location>
</feature>
<dbReference type="Proteomes" id="UP000054164">
    <property type="component" value="Unassembled WGS sequence"/>
</dbReference>
<dbReference type="EMBL" id="DF384213">
    <property type="protein sequence ID" value="GAE03576.1"/>
    <property type="molecule type" value="Genomic_DNA"/>
</dbReference>
<evidence type="ECO:0000256" key="1">
    <source>
        <dbReference type="SAM" id="Phobius"/>
    </source>
</evidence>
<dbReference type="AlphaFoldDB" id="A0A0S6U9M7"/>
<gene>
    <name evidence="2" type="ORF">CBO05C_3266</name>
</gene>
<keyword evidence="1" id="KW-1133">Transmembrane helix</keyword>
<proteinExistence type="predicted"/>
<reference evidence="2" key="1">
    <citation type="submission" date="2013-10" db="EMBL/GenBank/DDBJ databases">
        <title>Draft genome sequence of Clostridium botulinum type B strain Osaka05.</title>
        <authorList>
            <person name="Sakaguchi Y."/>
            <person name="Hosomi K."/>
            <person name="Uchiyama J."/>
            <person name="Ogura Y."/>
            <person name="Sakaguchi M."/>
            <person name="Kohda T."/>
            <person name="Mukamoto M."/>
            <person name="Misawa N."/>
            <person name="Matsuzaki S."/>
            <person name="Hayashi T."/>
            <person name="Kozaki S."/>
        </authorList>
    </citation>
    <scope>NUCLEOTIDE SEQUENCE</scope>
    <source>
        <strain evidence="2">Osaka05</strain>
    </source>
</reference>
<organism evidence="2">
    <name type="scientific">Clostridium botulinum B str. Osaka05</name>
    <dbReference type="NCBI Taxonomy" id="1407017"/>
    <lineage>
        <taxon>Bacteria</taxon>
        <taxon>Bacillati</taxon>
        <taxon>Bacillota</taxon>
        <taxon>Clostridia</taxon>
        <taxon>Eubacteriales</taxon>
        <taxon>Clostridiaceae</taxon>
        <taxon>Clostridium</taxon>
    </lineage>
</organism>
<sequence length="59" mass="6743">MPLGPVGPVTPLGQQPQHGTHILHLLLKQITLYLNNIIIFLLIKFKILALLYNMMIFCF</sequence>